<keyword evidence="7 10" id="KW-0676">Redox-active center</keyword>
<comment type="caution">
    <text evidence="12">The sequence shown here is derived from an EMBL/GenBank/DDBJ whole genome shotgun (WGS) entry which is preliminary data.</text>
</comment>
<dbReference type="GO" id="GO:0050660">
    <property type="term" value="F:flavin adenine dinucleotide binding"/>
    <property type="evidence" value="ECO:0007669"/>
    <property type="project" value="TreeGrafter"/>
</dbReference>
<organism evidence="12 13">
    <name type="scientific">Tepidiforma thermophila (strain KCTC 52669 / CGMCC 1.13589 / G233)</name>
    <dbReference type="NCBI Taxonomy" id="2761530"/>
    <lineage>
        <taxon>Bacteria</taxon>
        <taxon>Bacillati</taxon>
        <taxon>Chloroflexota</taxon>
        <taxon>Tepidiformia</taxon>
        <taxon>Tepidiformales</taxon>
        <taxon>Tepidiformaceae</taxon>
        <taxon>Tepidiforma</taxon>
    </lineage>
</organism>
<feature type="domain" description="Nidogen G2 beta-barrel" evidence="11">
    <location>
        <begin position="366"/>
        <end position="447"/>
    </location>
</feature>
<dbReference type="RefSeq" id="WP_098502429.1">
    <property type="nucleotide sequence ID" value="NZ_PDJQ01000001.1"/>
</dbReference>
<dbReference type="GO" id="GO:0003955">
    <property type="term" value="F:NAD(P)H dehydrogenase (quinone) activity"/>
    <property type="evidence" value="ECO:0007669"/>
    <property type="project" value="TreeGrafter"/>
</dbReference>
<dbReference type="PRINTS" id="PR00368">
    <property type="entry name" value="FADPNR"/>
</dbReference>
<evidence type="ECO:0000313" key="12">
    <source>
        <dbReference type="EMBL" id="PFG72934.1"/>
    </source>
</evidence>
<reference evidence="12 13" key="1">
    <citation type="submission" date="2017-09" db="EMBL/GenBank/DDBJ databases">
        <title>Sequencing the genomes of two abundant thermophiles in Great Basin hot springs: Thermocrinis jamiesonii and novel Chloroflexi Thermoflexus hugenholtzii.</title>
        <authorList>
            <person name="Hedlund B."/>
        </authorList>
    </citation>
    <scope>NUCLEOTIDE SEQUENCE [LARGE SCALE GENOMIC DNA]</scope>
    <source>
        <strain evidence="12 13">G233</strain>
    </source>
</reference>
<keyword evidence="2 10" id="KW-0285">Flavoprotein</keyword>
<dbReference type="InterPro" id="IPR004099">
    <property type="entry name" value="Pyr_nucl-diS_OxRdtase_dimer"/>
</dbReference>
<evidence type="ECO:0000256" key="1">
    <source>
        <dbReference type="ARBA" id="ARBA00007532"/>
    </source>
</evidence>
<dbReference type="Gene3D" id="3.50.50.60">
    <property type="entry name" value="FAD/NAD(P)-binding domain"/>
    <property type="match status" value="2"/>
</dbReference>
<feature type="binding site" evidence="8">
    <location>
        <position position="253"/>
    </location>
    <ligand>
        <name>NAD(+)</name>
        <dbReference type="ChEBI" id="CHEBI:57540"/>
    </ligand>
</feature>
<dbReference type="InterPro" id="IPR036188">
    <property type="entry name" value="FAD/NAD-bd_sf"/>
</dbReference>
<evidence type="ECO:0000256" key="5">
    <source>
        <dbReference type="ARBA" id="ARBA00023002"/>
    </source>
</evidence>
<feature type="binding site" evidence="8">
    <location>
        <position position="54"/>
    </location>
    <ligand>
        <name>FAD</name>
        <dbReference type="ChEBI" id="CHEBI:57692"/>
    </ligand>
</feature>
<dbReference type="EMBL" id="PDJQ01000001">
    <property type="protein sequence ID" value="PFG72934.1"/>
    <property type="molecule type" value="Genomic_DNA"/>
</dbReference>
<dbReference type="Proteomes" id="UP000223071">
    <property type="component" value="Unassembled WGS sequence"/>
</dbReference>
<keyword evidence="13" id="KW-1185">Reference proteome</keyword>
<evidence type="ECO:0000256" key="9">
    <source>
        <dbReference type="PIRSR" id="PIRSR000350-4"/>
    </source>
</evidence>
<protein>
    <submittedName>
        <fullName evidence="12">Pyruvate/2-oxoglutarate dehydrogenase complex dihydrolipoamide dehydrogenase (E3) component</fullName>
    </submittedName>
</protein>
<dbReference type="AlphaFoldDB" id="A0A2A9HAH4"/>
<dbReference type="PANTHER" id="PTHR43014">
    <property type="entry name" value="MERCURIC REDUCTASE"/>
    <property type="match status" value="1"/>
</dbReference>
<dbReference type="Pfam" id="PF07992">
    <property type="entry name" value="Pyr_redox_2"/>
    <property type="match status" value="1"/>
</dbReference>
<evidence type="ECO:0000256" key="2">
    <source>
        <dbReference type="ARBA" id="ARBA00022630"/>
    </source>
</evidence>
<accession>A0A2A9HAH4</accession>
<evidence type="ECO:0000256" key="8">
    <source>
        <dbReference type="PIRSR" id="PIRSR000350-3"/>
    </source>
</evidence>
<dbReference type="GO" id="GO:0016668">
    <property type="term" value="F:oxidoreductase activity, acting on a sulfur group of donors, NAD(P) as acceptor"/>
    <property type="evidence" value="ECO:0007669"/>
    <property type="project" value="InterPro"/>
</dbReference>
<keyword evidence="12" id="KW-0670">Pyruvate</keyword>
<feature type="binding site" evidence="8">
    <location>
        <begin position="166"/>
        <end position="173"/>
    </location>
    <ligand>
        <name>NAD(+)</name>
        <dbReference type="ChEBI" id="CHEBI:57540"/>
    </ligand>
</feature>
<dbReference type="InterPro" id="IPR016156">
    <property type="entry name" value="FAD/NAD-linked_Rdtase_dimer_sf"/>
</dbReference>
<evidence type="ECO:0000313" key="13">
    <source>
        <dbReference type="Proteomes" id="UP000223071"/>
    </source>
</evidence>
<keyword evidence="8" id="KW-0547">Nucleotide-binding</keyword>
<evidence type="ECO:0000256" key="3">
    <source>
        <dbReference type="ARBA" id="ARBA00022827"/>
    </source>
</evidence>
<dbReference type="FunFam" id="3.30.390.30:FF:000001">
    <property type="entry name" value="Dihydrolipoyl dehydrogenase"/>
    <property type="match status" value="1"/>
</dbReference>
<keyword evidence="6" id="KW-1015">Disulfide bond</keyword>
<dbReference type="SUPFAM" id="SSF55424">
    <property type="entry name" value="FAD/NAD-linked reductases, dimerisation (C-terminal) domain"/>
    <property type="match status" value="1"/>
</dbReference>
<comment type="cofactor">
    <cofactor evidence="8">
        <name>FAD</name>
        <dbReference type="ChEBI" id="CHEBI:57692"/>
    </cofactor>
    <text evidence="8">Binds 1 FAD per subunit.</text>
</comment>
<feature type="disulfide bond" description="Redox-active" evidence="9">
    <location>
        <begin position="45"/>
        <end position="50"/>
    </location>
</feature>
<dbReference type="Gene3D" id="3.30.390.30">
    <property type="match status" value="1"/>
</dbReference>
<evidence type="ECO:0000256" key="7">
    <source>
        <dbReference type="ARBA" id="ARBA00023284"/>
    </source>
</evidence>
<dbReference type="Pfam" id="PF02852">
    <property type="entry name" value="Pyr_redox_dim"/>
    <property type="match status" value="1"/>
</dbReference>
<comment type="similarity">
    <text evidence="1 10">Belongs to the class-I pyridine nucleotide-disulfide oxidoreductase family.</text>
</comment>
<evidence type="ECO:0000256" key="6">
    <source>
        <dbReference type="ARBA" id="ARBA00023157"/>
    </source>
</evidence>
<keyword evidence="4" id="KW-0521">NADP</keyword>
<dbReference type="PANTHER" id="PTHR43014:SF2">
    <property type="entry name" value="MERCURIC REDUCTASE"/>
    <property type="match status" value="1"/>
</dbReference>
<name>A0A2A9HAH4_TEPT2</name>
<dbReference type="InterPro" id="IPR012999">
    <property type="entry name" value="Pyr_OxRdtase_I_AS"/>
</dbReference>
<feature type="binding site" evidence="8">
    <location>
        <position position="189"/>
    </location>
    <ligand>
        <name>NAD(+)</name>
        <dbReference type="ChEBI" id="CHEBI:57540"/>
    </ligand>
</feature>
<dbReference type="SUPFAM" id="SSF51905">
    <property type="entry name" value="FAD/NAD(P)-binding domain"/>
    <property type="match status" value="1"/>
</dbReference>
<dbReference type="PROSITE" id="PS50993">
    <property type="entry name" value="NIDOGEN_G2"/>
    <property type="match status" value="1"/>
</dbReference>
<dbReference type="PROSITE" id="PS00076">
    <property type="entry name" value="PYRIDINE_REDOX_1"/>
    <property type="match status" value="1"/>
</dbReference>
<sequence length="447" mass="47297">MAGIERQYELVVIGNGAAGDNIARTLGRQGRKVALVEKAHLGGECLNDGCVPSKALIEIAREARRHPISWTEALARVHAVQLLVRGNDPGGGFDRDGVDLYWGEARFLAPGRVAVGDDVLVAPDVVVATGTEPGLPPIPGLAEARPLTNRTIFRVAQLPRRLAVIGGGPIGLELGQALHRLGSEVTLFEALDRIAATEEPEVSLELQRIFEAEGIRVVTGAKLARAERLADGTVALETADGRFVVDDVLVAAGRKPVIPAGLAELGLARDSRGFIAIEPCGRTSVPGTWAAGDVTGKFQFTHYAAYQAHHIAKHIAEGVCEPIPDAIVPWAIFTDPEIGHAGMTEAQARERGLAVATGMLAARELDWFRTTGQVEGFAKVVVDAETGALLGAHFLCARASTLAGEACLAIQHGLTDRQVAGTIHPYPTAGELFRWACARAVSGRQRG</sequence>
<keyword evidence="5 10" id="KW-0560">Oxidoreductase</keyword>
<proteinExistence type="inferred from homology"/>
<dbReference type="PIRSF" id="PIRSF000350">
    <property type="entry name" value="Mercury_reductase_MerA"/>
    <property type="match status" value="1"/>
</dbReference>
<feature type="binding site" evidence="8">
    <location>
        <position position="293"/>
    </location>
    <ligand>
        <name>FAD</name>
        <dbReference type="ChEBI" id="CHEBI:57692"/>
    </ligand>
</feature>
<keyword evidence="3 8" id="KW-0274">FAD</keyword>
<gene>
    <name evidence="12" type="ORF">A9A59_0127</name>
</gene>
<evidence type="ECO:0000256" key="10">
    <source>
        <dbReference type="RuleBase" id="RU003691"/>
    </source>
</evidence>
<evidence type="ECO:0000256" key="4">
    <source>
        <dbReference type="ARBA" id="ARBA00022857"/>
    </source>
</evidence>
<keyword evidence="8" id="KW-0520">NAD</keyword>
<dbReference type="InterPro" id="IPR023753">
    <property type="entry name" value="FAD/NAD-binding_dom"/>
</dbReference>
<evidence type="ECO:0000259" key="11">
    <source>
        <dbReference type="PROSITE" id="PS50993"/>
    </source>
</evidence>
<dbReference type="InterPro" id="IPR001100">
    <property type="entry name" value="Pyr_nuc-diS_OxRdtase"/>
</dbReference>
<dbReference type="PRINTS" id="PR00411">
    <property type="entry name" value="PNDRDTASEI"/>
</dbReference>
<dbReference type="InterPro" id="IPR006605">
    <property type="entry name" value="G2_nidogen/fibulin_G2F"/>
</dbReference>